<sequence>MKFLFEVHIQDGHTAEEYADAWVRASKIIQQAPGARGTELHRKIGDPDTLIAIASWESKAQRDAMETQHNPDVAAIIRSAAPFVEIRPIGEFDDPEWVVMPPAKESASNIRVFYDGACPGCQRDRRQYERLAGRGSDQVEWVDITGKDEELKAKGIDPKAALQELHVEDQDGVIHSELDAYALLMSRAPLLKPLAWLITLPLIRPLLSRLYHRMVTKRLERTGRMP</sequence>
<proteinExistence type="predicted"/>
<dbReference type="EMBL" id="LFBU01000002">
    <property type="protein sequence ID" value="KMQ73241.1"/>
    <property type="molecule type" value="Genomic_DNA"/>
</dbReference>
<dbReference type="SUPFAM" id="SSF54909">
    <property type="entry name" value="Dimeric alpha+beta barrel"/>
    <property type="match status" value="1"/>
</dbReference>
<dbReference type="PANTHER" id="PTHR34290:SF2">
    <property type="entry name" value="OS04G0668800 PROTEIN"/>
    <property type="match status" value="1"/>
</dbReference>
<feature type="domain" description="ABM" evidence="1">
    <location>
        <begin position="6"/>
        <end position="61"/>
    </location>
</feature>
<accession>A0A0J7J5L0</accession>
<dbReference type="PANTHER" id="PTHR34290">
    <property type="entry name" value="SI:CH73-390P7.2"/>
    <property type="match status" value="1"/>
</dbReference>
<reference evidence="2 3" key="1">
    <citation type="submission" date="2015-06" db="EMBL/GenBank/DDBJ databases">
        <title>Marinobacter subterrani, a genetically tractable neutrophilic iron-oxidizing strain isolated from the Soudan Iron Mine.</title>
        <authorList>
            <person name="Bonis B.M."/>
            <person name="Gralnick J.A."/>
        </authorList>
    </citation>
    <scope>NUCLEOTIDE SEQUENCE [LARGE SCALE GENOMIC DNA]</scope>
    <source>
        <strain evidence="2 3">JG233</strain>
    </source>
</reference>
<protein>
    <submittedName>
        <fullName evidence="2">Putative thiol-disulfide oxidoreductase YuxK, DCC family</fullName>
    </submittedName>
</protein>
<dbReference type="Gene3D" id="3.30.70.100">
    <property type="match status" value="1"/>
</dbReference>
<evidence type="ECO:0000313" key="2">
    <source>
        <dbReference type="EMBL" id="KMQ73241.1"/>
    </source>
</evidence>
<dbReference type="Pfam" id="PF04134">
    <property type="entry name" value="DCC1-like"/>
    <property type="match status" value="1"/>
</dbReference>
<evidence type="ECO:0000259" key="1">
    <source>
        <dbReference type="Pfam" id="PF03992"/>
    </source>
</evidence>
<dbReference type="PATRIC" id="fig|1658765.3.peg.3710"/>
<dbReference type="GO" id="GO:0015035">
    <property type="term" value="F:protein-disulfide reductase activity"/>
    <property type="evidence" value="ECO:0007669"/>
    <property type="project" value="InterPro"/>
</dbReference>
<dbReference type="CDD" id="cd01659">
    <property type="entry name" value="TRX_superfamily"/>
    <property type="match status" value="1"/>
</dbReference>
<dbReference type="Pfam" id="PF03992">
    <property type="entry name" value="ABM"/>
    <property type="match status" value="1"/>
</dbReference>
<dbReference type="InterPro" id="IPR044691">
    <property type="entry name" value="DCC1_Trx"/>
</dbReference>
<evidence type="ECO:0000313" key="3">
    <source>
        <dbReference type="Proteomes" id="UP000036102"/>
    </source>
</evidence>
<organism evidence="2 3">
    <name type="scientific">Marinobacter subterrani</name>
    <dbReference type="NCBI Taxonomy" id="1658765"/>
    <lineage>
        <taxon>Bacteria</taxon>
        <taxon>Pseudomonadati</taxon>
        <taxon>Pseudomonadota</taxon>
        <taxon>Gammaproteobacteria</taxon>
        <taxon>Pseudomonadales</taxon>
        <taxon>Marinobacteraceae</taxon>
        <taxon>Marinobacter</taxon>
    </lineage>
</organism>
<dbReference type="OrthoDB" id="5294764at2"/>
<keyword evidence="3" id="KW-1185">Reference proteome</keyword>
<dbReference type="Proteomes" id="UP000036102">
    <property type="component" value="Unassembled WGS sequence"/>
</dbReference>
<gene>
    <name evidence="2" type="ORF">Msub_20438</name>
</gene>
<dbReference type="InterPro" id="IPR007263">
    <property type="entry name" value="DCC1-like"/>
</dbReference>
<dbReference type="STRING" id="1658765.Msub_20438"/>
<dbReference type="AlphaFoldDB" id="A0A0J7J5L0"/>
<comment type="caution">
    <text evidence="2">The sequence shown here is derived from an EMBL/GenBank/DDBJ whole genome shotgun (WGS) entry which is preliminary data.</text>
</comment>
<dbReference type="InterPro" id="IPR007138">
    <property type="entry name" value="ABM_dom"/>
</dbReference>
<name>A0A0J7J5L0_9GAMM</name>
<dbReference type="InterPro" id="IPR011008">
    <property type="entry name" value="Dimeric_a/b-barrel"/>
</dbReference>